<dbReference type="Gene3D" id="3.40.50.150">
    <property type="entry name" value="Vaccinia Virus protein VP39"/>
    <property type="match status" value="1"/>
</dbReference>
<evidence type="ECO:0000313" key="2">
    <source>
        <dbReference type="EMBL" id="OGH85529.1"/>
    </source>
</evidence>
<evidence type="ECO:0000259" key="1">
    <source>
        <dbReference type="Pfam" id="PF13847"/>
    </source>
</evidence>
<protein>
    <recommendedName>
        <fullName evidence="1">Methyltransferase domain-containing protein</fullName>
    </recommendedName>
</protein>
<gene>
    <name evidence="2" type="ORF">A2493_01150</name>
</gene>
<dbReference type="EMBL" id="MFQW01000042">
    <property type="protein sequence ID" value="OGH85529.1"/>
    <property type="molecule type" value="Genomic_DNA"/>
</dbReference>
<organism evidence="2 3">
    <name type="scientific">Candidatus Magasanikbacteria bacterium RIFOXYC12_FULL_33_11</name>
    <dbReference type="NCBI Taxonomy" id="1798701"/>
    <lineage>
        <taxon>Bacteria</taxon>
        <taxon>Candidatus Magasanikiibacteriota</taxon>
    </lineage>
</organism>
<dbReference type="InterPro" id="IPR029063">
    <property type="entry name" value="SAM-dependent_MTases_sf"/>
</dbReference>
<dbReference type="Proteomes" id="UP000178349">
    <property type="component" value="Unassembled WGS sequence"/>
</dbReference>
<name>A0A1F6NNV0_9BACT</name>
<dbReference type="SUPFAM" id="SSF53335">
    <property type="entry name" value="S-adenosyl-L-methionine-dependent methyltransferases"/>
    <property type="match status" value="1"/>
</dbReference>
<reference evidence="2 3" key="1">
    <citation type="journal article" date="2016" name="Nat. Commun.">
        <title>Thousands of microbial genomes shed light on interconnected biogeochemical processes in an aquifer system.</title>
        <authorList>
            <person name="Anantharaman K."/>
            <person name="Brown C.T."/>
            <person name="Hug L.A."/>
            <person name="Sharon I."/>
            <person name="Castelle C.J."/>
            <person name="Probst A.J."/>
            <person name="Thomas B.C."/>
            <person name="Singh A."/>
            <person name="Wilkins M.J."/>
            <person name="Karaoz U."/>
            <person name="Brodie E.L."/>
            <person name="Williams K.H."/>
            <person name="Hubbard S.S."/>
            <person name="Banfield J.F."/>
        </authorList>
    </citation>
    <scope>NUCLEOTIDE SEQUENCE [LARGE SCALE GENOMIC DNA]</scope>
</reference>
<dbReference type="CDD" id="cd02440">
    <property type="entry name" value="AdoMet_MTases"/>
    <property type="match status" value="1"/>
</dbReference>
<evidence type="ECO:0000313" key="3">
    <source>
        <dbReference type="Proteomes" id="UP000178349"/>
    </source>
</evidence>
<dbReference type="AlphaFoldDB" id="A0A1F6NNV0"/>
<dbReference type="InterPro" id="IPR025714">
    <property type="entry name" value="Methyltranfer_dom"/>
</dbReference>
<dbReference type="Pfam" id="PF13847">
    <property type="entry name" value="Methyltransf_31"/>
    <property type="match status" value="1"/>
</dbReference>
<sequence length="185" mass="20959">MSSYNTGNNLVDSNFLLEKAGVHEGMHIADFGCGRTGHMVFSAAKIVGEKGIIYAVDILKDVLESVRRRALTETFHNIETIWGDIATPHGVSISDKSLDAVFLVNVLFHFENYEEILFESARLLKSKGRIVIADWQNHLEGIGPMEEKMIDFDKIISWTIQNNFSVQEDMNIGNYHRALLLYRNV</sequence>
<comment type="caution">
    <text evidence="2">The sequence shown here is derived from an EMBL/GenBank/DDBJ whole genome shotgun (WGS) entry which is preliminary data.</text>
</comment>
<proteinExistence type="predicted"/>
<accession>A0A1F6NNV0</accession>
<feature type="domain" description="Methyltransferase" evidence="1">
    <location>
        <begin position="23"/>
        <end position="142"/>
    </location>
</feature>